<dbReference type="GO" id="GO:0005737">
    <property type="term" value="C:cytoplasm"/>
    <property type="evidence" value="ECO:0007669"/>
    <property type="project" value="TreeGrafter"/>
</dbReference>
<dbReference type="GO" id="GO:0034599">
    <property type="term" value="P:cellular response to oxidative stress"/>
    <property type="evidence" value="ECO:0007669"/>
    <property type="project" value="TreeGrafter"/>
</dbReference>
<gene>
    <name evidence="8" type="ORF">Thpro_021724</name>
</gene>
<evidence type="ECO:0000256" key="2">
    <source>
        <dbReference type="ARBA" id="ARBA00022448"/>
    </source>
</evidence>
<dbReference type="Pfam" id="PF00462">
    <property type="entry name" value="Glutaredoxin"/>
    <property type="match status" value="1"/>
</dbReference>
<reference evidence="8 9" key="1">
    <citation type="journal article" date="2014" name="Genome Announc.">
        <title>Draft Genome Sequence of the Iron-Oxidizing, Acidophilic, and Halotolerant 'Thiobacillus prosperus' Type Strain DSM 5130.</title>
        <authorList>
            <person name="Ossandon F.J."/>
            <person name="Cardenas J.P."/>
            <person name="Corbett M."/>
            <person name="Quatrini R."/>
            <person name="Holmes D.S."/>
            <person name="Watkin E."/>
        </authorList>
    </citation>
    <scope>NUCLEOTIDE SEQUENCE [LARGE SCALE GENOMIC DNA]</scope>
    <source>
        <strain evidence="8 9">DSM 5130</strain>
    </source>
</reference>
<keyword evidence="3 6" id="KW-0249">Electron transport</keyword>
<evidence type="ECO:0000256" key="4">
    <source>
        <dbReference type="ARBA" id="ARBA00023157"/>
    </source>
</evidence>
<comment type="similarity">
    <text evidence="1 6">Belongs to the glutaredoxin family.</text>
</comment>
<dbReference type="OrthoDB" id="9814618at2"/>
<dbReference type="PANTHER" id="PTHR45694:SF18">
    <property type="entry name" value="GLUTAREDOXIN-1-RELATED"/>
    <property type="match status" value="1"/>
</dbReference>
<proteinExistence type="inferred from homology"/>
<comment type="caution">
    <text evidence="8">The sequence shown here is derived from an EMBL/GenBank/DDBJ whole genome shotgun (WGS) entry which is preliminary data.</text>
</comment>
<protein>
    <recommendedName>
        <fullName evidence="6">Glutaredoxin</fullName>
    </recommendedName>
</protein>
<name>A0A1A6C4A6_9GAMM</name>
<sequence length="88" mass="9798">MSVVVLYTTEYCPYCVAARRLLDAKGVGYEDRKLEGRYDLRAEMEARSGRTSVPQIFIGDRHVGGFDDMAALERRGELDPLLEASGAI</sequence>
<keyword evidence="2 6" id="KW-0813">Transport</keyword>
<dbReference type="InterPro" id="IPR011900">
    <property type="entry name" value="GRX_bact"/>
</dbReference>
<dbReference type="InterPro" id="IPR036249">
    <property type="entry name" value="Thioredoxin-like_sf"/>
</dbReference>
<evidence type="ECO:0000313" key="8">
    <source>
        <dbReference type="EMBL" id="OBS09396.1"/>
    </source>
</evidence>
<dbReference type="SUPFAM" id="SSF52833">
    <property type="entry name" value="Thioredoxin-like"/>
    <property type="match status" value="1"/>
</dbReference>
<dbReference type="InterPro" id="IPR011767">
    <property type="entry name" value="GLR_AS"/>
</dbReference>
<evidence type="ECO:0000256" key="1">
    <source>
        <dbReference type="ARBA" id="ARBA00007787"/>
    </source>
</evidence>
<evidence type="ECO:0000256" key="3">
    <source>
        <dbReference type="ARBA" id="ARBA00022982"/>
    </source>
</evidence>
<dbReference type="PRINTS" id="PR00160">
    <property type="entry name" value="GLUTAREDOXIN"/>
</dbReference>
<evidence type="ECO:0000259" key="7">
    <source>
        <dbReference type="Pfam" id="PF00462"/>
    </source>
</evidence>
<dbReference type="PROSITE" id="PS51354">
    <property type="entry name" value="GLUTAREDOXIN_2"/>
    <property type="match status" value="1"/>
</dbReference>
<keyword evidence="4" id="KW-1015">Disulfide bond</keyword>
<dbReference type="PANTHER" id="PTHR45694">
    <property type="entry name" value="GLUTAREDOXIN 2"/>
    <property type="match status" value="1"/>
</dbReference>
<dbReference type="NCBIfam" id="TIGR02181">
    <property type="entry name" value="GRX_bact"/>
    <property type="match status" value="1"/>
</dbReference>
<evidence type="ECO:0000256" key="6">
    <source>
        <dbReference type="RuleBase" id="RU364065"/>
    </source>
</evidence>
<dbReference type="InterPro" id="IPR014025">
    <property type="entry name" value="Glutaredoxin_subgr"/>
</dbReference>
<accession>A0A1A6C4A6</accession>
<organism evidence="8 9">
    <name type="scientific">Acidihalobacter prosperus</name>
    <dbReference type="NCBI Taxonomy" id="160660"/>
    <lineage>
        <taxon>Bacteria</taxon>
        <taxon>Pseudomonadati</taxon>
        <taxon>Pseudomonadota</taxon>
        <taxon>Gammaproteobacteria</taxon>
        <taxon>Chromatiales</taxon>
        <taxon>Ectothiorhodospiraceae</taxon>
        <taxon>Acidihalobacter</taxon>
    </lineage>
</organism>
<feature type="domain" description="Glutaredoxin" evidence="7">
    <location>
        <begin position="4"/>
        <end position="63"/>
    </location>
</feature>
<evidence type="ECO:0000256" key="5">
    <source>
        <dbReference type="ARBA" id="ARBA00023284"/>
    </source>
</evidence>
<dbReference type="GO" id="GO:0015038">
    <property type="term" value="F:glutathione disulfide oxidoreductase activity"/>
    <property type="evidence" value="ECO:0007669"/>
    <property type="project" value="UniProtKB-UniRule"/>
</dbReference>
<dbReference type="EMBL" id="JQSG02000003">
    <property type="protein sequence ID" value="OBS09396.1"/>
    <property type="molecule type" value="Genomic_DNA"/>
</dbReference>
<keyword evidence="9" id="KW-1185">Reference proteome</keyword>
<dbReference type="Gene3D" id="3.40.30.10">
    <property type="entry name" value="Glutaredoxin"/>
    <property type="match status" value="1"/>
</dbReference>
<dbReference type="GO" id="GO:0045454">
    <property type="term" value="P:cell redox homeostasis"/>
    <property type="evidence" value="ECO:0007669"/>
    <property type="project" value="InterPro"/>
</dbReference>
<keyword evidence="6" id="KW-0963">Cytoplasm</keyword>
<comment type="function">
    <text evidence="6">Has a glutathione-disulfide oxidoreductase activity in the presence of NADPH and glutathione reductase. Reduces low molecular weight disulfides and proteins.</text>
</comment>
<evidence type="ECO:0000313" key="9">
    <source>
        <dbReference type="Proteomes" id="UP000029273"/>
    </source>
</evidence>
<dbReference type="STRING" id="160660.BJI67_01150"/>
<dbReference type="InterPro" id="IPR002109">
    <property type="entry name" value="Glutaredoxin"/>
</dbReference>
<dbReference type="RefSeq" id="WP_038088230.1">
    <property type="nucleotide sequence ID" value="NZ_JQSG02000003.1"/>
</dbReference>
<dbReference type="AlphaFoldDB" id="A0A1A6C4A6"/>
<keyword evidence="5 6" id="KW-0676">Redox-active center</keyword>
<dbReference type="Proteomes" id="UP000029273">
    <property type="component" value="Unassembled WGS sequence"/>
</dbReference>
<dbReference type="CDD" id="cd03418">
    <property type="entry name" value="GRX_GRXb_1_3_like"/>
    <property type="match status" value="1"/>
</dbReference>
<dbReference type="PROSITE" id="PS00195">
    <property type="entry name" value="GLUTAREDOXIN_1"/>
    <property type="match status" value="1"/>
</dbReference>